<keyword evidence="4" id="KW-1185">Reference proteome</keyword>
<sequence>MHGSFVSHICSAPNPWIELEQTTDKLEDETERADEAEDHLYALRAQNDQFKDRIAQREATIETEANEYFDLAAQSMYEESDLSKKVQSVVLMNLMNGGYLDVVKDSAKVLQGLGLLTAEGMAEHVENVTMMKEEMAQREAEIKATVKRAKTPNGKEKGGKEGGGGGVGRARRLGVSALRVVRRVRLKETGVWVCAACK</sequence>
<evidence type="ECO:0000256" key="1">
    <source>
        <dbReference type="SAM" id="Coils"/>
    </source>
</evidence>
<evidence type="ECO:0000313" key="4">
    <source>
        <dbReference type="Proteomes" id="UP001165122"/>
    </source>
</evidence>
<reference evidence="4" key="1">
    <citation type="journal article" date="2023" name="Commun. Biol.">
        <title>Genome analysis of Parmales, the sister group of diatoms, reveals the evolutionary specialization of diatoms from phago-mixotrophs to photoautotrophs.</title>
        <authorList>
            <person name="Ban H."/>
            <person name="Sato S."/>
            <person name="Yoshikawa S."/>
            <person name="Yamada K."/>
            <person name="Nakamura Y."/>
            <person name="Ichinomiya M."/>
            <person name="Sato N."/>
            <person name="Blanc-Mathieu R."/>
            <person name="Endo H."/>
            <person name="Kuwata A."/>
            <person name="Ogata H."/>
        </authorList>
    </citation>
    <scope>NUCLEOTIDE SEQUENCE [LARGE SCALE GENOMIC DNA]</scope>
    <source>
        <strain evidence="4">NIES 3700</strain>
    </source>
</reference>
<dbReference type="Proteomes" id="UP001165122">
    <property type="component" value="Unassembled WGS sequence"/>
</dbReference>
<proteinExistence type="predicted"/>
<protein>
    <submittedName>
        <fullName evidence="3">Uncharacterized protein</fullName>
    </submittedName>
</protein>
<accession>A0A9W7KYM9</accession>
<feature type="coiled-coil region" evidence="1">
    <location>
        <begin position="19"/>
        <end position="53"/>
    </location>
</feature>
<dbReference type="AlphaFoldDB" id="A0A9W7KYM9"/>
<gene>
    <name evidence="3" type="ORF">TrLO_g10845</name>
</gene>
<keyword evidence="1" id="KW-0175">Coiled coil</keyword>
<organism evidence="3 4">
    <name type="scientific">Triparma laevis f. longispina</name>
    <dbReference type="NCBI Taxonomy" id="1714387"/>
    <lineage>
        <taxon>Eukaryota</taxon>
        <taxon>Sar</taxon>
        <taxon>Stramenopiles</taxon>
        <taxon>Ochrophyta</taxon>
        <taxon>Bolidophyceae</taxon>
        <taxon>Parmales</taxon>
        <taxon>Triparmaceae</taxon>
        <taxon>Triparma</taxon>
    </lineage>
</organism>
<evidence type="ECO:0000256" key="2">
    <source>
        <dbReference type="SAM" id="MobiDB-lite"/>
    </source>
</evidence>
<feature type="region of interest" description="Disordered" evidence="2">
    <location>
        <begin position="145"/>
        <end position="168"/>
    </location>
</feature>
<dbReference type="EMBL" id="BRXW01000259">
    <property type="protein sequence ID" value="GMI16683.1"/>
    <property type="molecule type" value="Genomic_DNA"/>
</dbReference>
<comment type="caution">
    <text evidence="3">The sequence shown here is derived from an EMBL/GenBank/DDBJ whole genome shotgun (WGS) entry which is preliminary data.</text>
</comment>
<evidence type="ECO:0000313" key="3">
    <source>
        <dbReference type="EMBL" id="GMI16683.1"/>
    </source>
</evidence>
<name>A0A9W7KYM9_9STRA</name>